<dbReference type="PRINTS" id="PR00294">
    <property type="entry name" value="SSBTLNINHBTR"/>
</dbReference>
<evidence type="ECO:0000256" key="5">
    <source>
        <dbReference type="ARBA" id="ARBA00022690"/>
    </source>
</evidence>
<evidence type="ECO:0000313" key="11">
    <source>
        <dbReference type="EMBL" id="MEW2364915.1"/>
    </source>
</evidence>
<proteinExistence type="inferred from homology"/>
<dbReference type="InterPro" id="IPR000691">
    <property type="entry name" value="Prot_inh_I16_SSI"/>
</dbReference>
<dbReference type="SUPFAM" id="SSF55399">
    <property type="entry name" value="Subtilisin inhibitor"/>
    <property type="match status" value="1"/>
</dbReference>
<comment type="subunit">
    <text evidence="3">Homodimer.</text>
</comment>
<dbReference type="EMBL" id="JBEYRS010000010">
    <property type="protein sequence ID" value="MEW2364915.1"/>
    <property type="molecule type" value="Genomic_DNA"/>
</dbReference>
<accession>A0ABV3M053</accession>
<evidence type="ECO:0000256" key="1">
    <source>
        <dbReference type="ARBA" id="ARBA00004613"/>
    </source>
</evidence>
<keyword evidence="9" id="KW-0732">Signal</keyword>
<comment type="subcellular location">
    <subcellularLocation>
        <location evidence="1">Secreted</location>
    </subcellularLocation>
</comment>
<feature type="signal peptide" evidence="9">
    <location>
        <begin position="1"/>
        <end position="22"/>
    </location>
</feature>
<organism evidence="11 12">
    <name type="scientific">Streptomyces huasconensis</name>
    <dbReference type="NCBI Taxonomy" id="1854574"/>
    <lineage>
        <taxon>Bacteria</taxon>
        <taxon>Bacillati</taxon>
        <taxon>Actinomycetota</taxon>
        <taxon>Actinomycetes</taxon>
        <taxon>Kitasatosporales</taxon>
        <taxon>Streptomycetaceae</taxon>
        <taxon>Streptomyces</taxon>
    </lineage>
</organism>
<evidence type="ECO:0000256" key="7">
    <source>
        <dbReference type="ARBA" id="ARBA00023157"/>
    </source>
</evidence>
<comment type="caution">
    <text evidence="11">The sequence shown here is derived from an EMBL/GenBank/DDBJ whole genome shotgun (WGS) entry which is preliminary data.</text>
</comment>
<sequence length="129" mass="13904">MRPFTVAAAALIALGTAVPAQAAGEAPTRERGFFLTVSGAENSWVRGVMLRCEPEPGGHHPHAAKACRAIHRAKADFGALADDPHACTKQFEPVTASVLGTYRGRLVSWRKTYPNACEMDVDTGHVFRF</sequence>
<keyword evidence="7" id="KW-1015">Disulfide bond</keyword>
<keyword evidence="6 8" id="KW-0722">Serine protease inhibitor</keyword>
<reference evidence="11 12" key="1">
    <citation type="submission" date="2024-06" db="EMBL/GenBank/DDBJ databases">
        <title>The Natural Products Discovery Center: Release of the First 8490 Sequenced Strains for Exploring Actinobacteria Biosynthetic Diversity.</title>
        <authorList>
            <person name="Kalkreuter E."/>
            <person name="Kautsar S.A."/>
            <person name="Yang D."/>
            <person name="Bader C.D."/>
            <person name="Teijaro C.N."/>
            <person name="Fluegel L."/>
            <person name="Davis C.M."/>
            <person name="Simpson J.R."/>
            <person name="Lauterbach L."/>
            <person name="Steele A.D."/>
            <person name="Gui C."/>
            <person name="Meng S."/>
            <person name="Li G."/>
            <person name="Viehrig K."/>
            <person name="Ye F."/>
            <person name="Su P."/>
            <person name="Kiefer A.F."/>
            <person name="Nichols A."/>
            <person name="Cepeda A.J."/>
            <person name="Yan W."/>
            <person name="Fan B."/>
            <person name="Jiang Y."/>
            <person name="Adhikari A."/>
            <person name="Zheng C.-J."/>
            <person name="Schuster L."/>
            <person name="Cowan T.M."/>
            <person name="Smanski M.J."/>
            <person name="Chevrette M.G."/>
            <person name="De Carvalho L.P.S."/>
            <person name="Shen B."/>
        </authorList>
    </citation>
    <scope>NUCLEOTIDE SEQUENCE [LARGE SCALE GENOMIC DNA]</scope>
    <source>
        <strain evidence="11 12">NPDC047833</strain>
    </source>
</reference>
<keyword evidence="12" id="KW-1185">Reference proteome</keyword>
<evidence type="ECO:0000256" key="4">
    <source>
        <dbReference type="ARBA" id="ARBA00022525"/>
    </source>
</evidence>
<keyword evidence="5 8" id="KW-0646">Protease inhibitor</keyword>
<feature type="chain" id="PRO_5047104870" evidence="9">
    <location>
        <begin position="23"/>
        <end position="129"/>
    </location>
</feature>
<protein>
    <submittedName>
        <fullName evidence="11">SSI family serine proteinase inhibitor</fullName>
    </submittedName>
</protein>
<evidence type="ECO:0000256" key="6">
    <source>
        <dbReference type="ARBA" id="ARBA00022900"/>
    </source>
</evidence>
<evidence type="ECO:0000256" key="3">
    <source>
        <dbReference type="ARBA" id="ARBA00011738"/>
    </source>
</evidence>
<evidence type="ECO:0000259" key="10">
    <source>
        <dbReference type="Pfam" id="PF00720"/>
    </source>
</evidence>
<gene>
    <name evidence="11" type="ORF">AB0887_23590</name>
</gene>
<evidence type="ECO:0000256" key="9">
    <source>
        <dbReference type="SAM" id="SignalP"/>
    </source>
</evidence>
<evidence type="ECO:0000256" key="8">
    <source>
        <dbReference type="RuleBase" id="RU003471"/>
    </source>
</evidence>
<dbReference type="InterPro" id="IPR023549">
    <property type="entry name" value="Subtilisin_inhibitor"/>
</dbReference>
<keyword evidence="4" id="KW-0964">Secreted</keyword>
<dbReference type="Pfam" id="PF00720">
    <property type="entry name" value="SSI"/>
    <property type="match status" value="1"/>
</dbReference>
<evidence type="ECO:0000256" key="2">
    <source>
        <dbReference type="ARBA" id="ARBA00010472"/>
    </source>
</evidence>
<comment type="similarity">
    <text evidence="2 8">Belongs to the protease inhibitor I16 (SSI) family.</text>
</comment>
<evidence type="ECO:0000313" key="12">
    <source>
        <dbReference type="Proteomes" id="UP001553843"/>
    </source>
</evidence>
<dbReference type="Proteomes" id="UP001553843">
    <property type="component" value="Unassembled WGS sequence"/>
</dbReference>
<feature type="domain" description="Subtilisin inhibitor" evidence="10">
    <location>
        <begin position="35"/>
        <end position="115"/>
    </location>
</feature>
<dbReference type="Gene3D" id="3.30.350.10">
    <property type="entry name" value="Subtilisin inhibitor-like"/>
    <property type="match status" value="1"/>
</dbReference>
<name>A0ABV3M053_9ACTN</name>
<dbReference type="InterPro" id="IPR036819">
    <property type="entry name" value="Subtilisin_inhibitor-like_sf"/>
</dbReference>
<dbReference type="RefSeq" id="WP_127911563.1">
    <property type="nucleotide sequence ID" value="NZ_CP086119.1"/>
</dbReference>